<keyword evidence="2" id="KW-1185">Reference proteome</keyword>
<accession>A0AAD7SUD3</accession>
<comment type="caution">
    <text evidence="1">The sequence shown here is derived from an EMBL/GenBank/DDBJ whole genome shotgun (WGS) entry which is preliminary data.</text>
</comment>
<sequence length="118" mass="12966">MFGLGSMALVKKANLTLGVEGQRWLQLLAALVSAPPSSTDEKNVLKPRDAADNRSSAIAVLHEQRFSAPEAVKHNYAPRRRRLTATHQQRMAAAVQGGATLMIGRKTILYTTALRWML</sequence>
<protein>
    <submittedName>
        <fullName evidence="1">Uncharacterized protein</fullName>
    </submittedName>
</protein>
<organism evidence="1 2">
    <name type="scientific">Aldrovandia affinis</name>
    <dbReference type="NCBI Taxonomy" id="143900"/>
    <lineage>
        <taxon>Eukaryota</taxon>
        <taxon>Metazoa</taxon>
        <taxon>Chordata</taxon>
        <taxon>Craniata</taxon>
        <taxon>Vertebrata</taxon>
        <taxon>Euteleostomi</taxon>
        <taxon>Actinopterygii</taxon>
        <taxon>Neopterygii</taxon>
        <taxon>Teleostei</taxon>
        <taxon>Notacanthiformes</taxon>
        <taxon>Halosauridae</taxon>
        <taxon>Aldrovandia</taxon>
    </lineage>
</organism>
<evidence type="ECO:0000313" key="2">
    <source>
        <dbReference type="Proteomes" id="UP001221898"/>
    </source>
</evidence>
<gene>
    <name evidence="1" type="ORF">AAFF_G00262190</name>
</gene>
<proteinExistence type="predicted"/>
<evidence type="ECO:0000313" key="1">
    <source>
        <dbReference type="EMBL" id="KAJ8407991.1"/>
    </source>
</evidence>
<name>A0AAD7SUD3_9TELE</name>
<dbReference type="EMBL" id="JAINUG010000036">
    <property type="protein sequence ID" value="KAJ8407991.1"/>
    <property type="molecule type" value="Genomic_DNA"/>
</dbReference>
<reference evidence="1" key="1">
    <citation type="journal article" date="2023" name="Science">
        <title>Genome structures resolve the early diversification of teleost fishes.</title>
        <authorList>
            <person name="Parey E."/>
            <person name="Louis A."/>
            <person name="Montfort J."/>
            <person name="Bouchez O."/>
            <person name="Roques C."/>
            <person name="Iampietro C."/>
            <person name="Lluch J."/>
            <person name="Castinel A."/>
            <person name="Donnadieu C."/>
            <person name="Desvignes T."/>
            <person name="Floi Bucao C."/>
            <person name="Jouanno E."/>
            <person name="Wen M."/>
            <person name="Mejri S."/>
            <person name="Dirks R."/>
            <person name="Jansen H."/>
            <person name="Henkel C."/>
            <person name="Chen W.J."/>
            <person name="Zahm M."/>
            <person name="Cabau C."/>
            <person name="Klopp C."/>
            <person name="Thompson A.W."/>
            <person name="Robinson-Rechavi M."/>
            <person name="Braasch I."/>
            <person name="Lecointre G."/>
            <person name="Bobe J."/>
            <person name="Postlethwait J.H."/>
            <person name="Berthelot C."/>
            <person name="Roest Crollius H."/>
            <person name="Guiguen Y."/>
        </authorList>
    </citation>
    <scope>NUCLEOTIDE SEQUENCE</scope>
    <source>
        <strain evidence="1">NC1722</strain>
    </source>
</reference>
<dbReference type="AlphaFoldDB" id="A0AAD7SUD3"/>
<dbReference type="Proteomes" id="UP001221898">
    <property type="component" value="Unassembled WGS sequence"/>
</dbReference>